<dbReference type="PROSITE" id="PS50043">
    <property type="entry name" value="HTH_LUXR_2"/>
    <property type="match status" value="1"/>
</dbReference>
<dbReference type="GO" id="GO:0000160">
    <property type="term" value="P:phosphorelay signal transduction system"/>
    <property type="evidence" value="ECO:0007669"/>
    <property type="project" value="InterPro"/>
</dbReference>
<accession>A0A9W6R931</accession>
<name>A0A9W6R931_9PSEU</name>
<dbReference type="CDD" id="cd17535">
    <property type="entry name" value="REC_NarL-like"/>
    <property type="match status" value="1"/>
</dbReference>
<evidence type="ECO:0000259" key="7">
    <source>
        <dbReference type="PROSITE" id="PS50110"/>
    </source>
</evidence>
<dbReference type="Pfam" id="PF00072">
    <property type="entry name" value="Response_reg"/>
    <property type="match status" value="1"/>
</dbReference>
<evidence type="ECO:0000256" key="3">
    <source>
        <dbReference type="ARBA" id="ARBA00023125"/>
    </source>
</evidence>
<evidence type="ECO:0000256" key="4">
    <source>
        <dbReference type="ARBA" id="ARBA00023163"/>
    </source>
</evidence>
<dbReference type="EMBL" id="BSTI01000017">
    <property type="protein sequence ID" value="GLY69670.1"/>
    <property type="molecule type" value="Genomic_DNA"/>
</dbReference>
<proteinExistence type="predicted"/>
<dbReference type="GO" id="GO:0006355">
    <property type="term" value="P:regulation of DNA-templated transcription"/>
    <property type="evidence" value="ECO:0007669"/>
    <property type="project" value="InterPro"/>
</dbReference>
<dbReference type="CDD" id="cd06170">
    <property type="entry name" value="LuxR_C_like"/>
    <property type="match status" value="1"/>
</dbReference>
<feature type="domain" description="Response regulatory" evidence="7">
    <location>
        <begin position="11"/>
        <end position="127"/>
    </location>
</feature>
<dbReference type="InterPro" id="IPR016032">
    <property type="entry name" value="Sig_transdc_resp-reg_C-effctor"/>
</dbReference>
<keyword evidence="2" id="KW-0805">Transcription regulation</keyword>
<evidence type="ECO:0000259" key="6">
    <source>
        <dbReference type="PROSITE" id="PS50043"/>
    </source>
</evidence>
<evidence type="ECO:0000256" key="1">
    <source>
        <dbReference type="ARBA" id="ARBA00022553"/>
    </source>
</evidence>
<dbReference type="InterPro" id="IPR000792">
    <property type="entry name" value="Tscrpt_reg_LuxR_C"/>
</dbReference>
<dbReference type="SMART" id="SM00421">
    <property type="entry name" value="HTH_LUXR"/>
    <property type="match status" value="1"/>
</dbReference>
<organism evidence="8 9">
    <name type="scientific">Amycolatopsis taiwanensis</name>
    <dbReference type="NCBI Taxonomy" id="342230"/>
    <lineage>
        <taxon>Bacteria</taxon>
        <taxon>Bacillati</taxon>
        <taxon>Actinomycetota</taxon>
        <taxon>Actinomycetes</taxon>
        <taxon>Pseudonocardiales</taxon>
        <taxon>Pseudonocardiaceae</taxon>
        <taxon>Amycolatopsis</taxon>
    </lineage>
</organism>
<evidence type="ECO:0000256" key="5">
    <source>
        <dbReference type="PROSITE-ProRule" id="PRU00169"/>
    </source>
</evidence>
<dbReference type="PRINTS" id="PR00038">
    <property type="entry name" value="HTHLUXR"/>
</dbReference>
<keyword evidence="4" id="KW-0804">Transcription</keyword>
<gene>
    <name evidence="8" type="ORF">Atai01_62890</name>
</gene>
<dbReference type="PROSITE" id="PS50110">
    <property type="entry name" value="RESPONSE_REGULATORY"/>
    <property type="match status" value="1"/>
</dbReference>
<dbReference type="SMART" id="SM00448">
    <property type="entry name" value="REC"/>
    <property type="match status" value="1"/>
</dbReference>
<feature type="modified residue" description="4-aspartylphosphate" evidence="5">
    <location>
        <position position="62"/>
    </location>
</feature>
<evidence type="ECO:0000256" key="2">
    <source>
        <dbReference type="ARBA" id="ARBA00023015"/>
    </source>
</evidence>
<dbReference type="Proteomes" id="UP001165136">
    <property type="component" value="Unassembled WGS sequence"/>
</dbReference>
<sequence>MDSHSERTRTRLLIADDHPLYRSGLRGAFGADPRFEVVGEVSTGTDAVAASHRLRPHVVLMDIAVPGLDGLSTTKAIASKCPGTDVVILTVLEDSNALLPAIRAGARGYLLKGSGVGDIARAVETVRRGGLAFGPVVSEWAIDHLKETRPEIGKPFPELTDRERAVLELIADGRGNDAIAYDLDVSVKTVRNYVSRIFAKLRVAERGQAAFYARKAGLGS</sequence>
<keyword evidence="9" id="KW-1185">Reference proteome</keyword>
<dbReference type="Gene3D" id="3.40.50.2300">
    <property type="match status" value="1"/>
</dbReference>
<dbReference type="PANTHER" id="PTHR43214">
    <property type="entry name" value="TWO-COMPONENT RESPONSE REGULATOR"/>
    <property type="match status" value="1"/>
</dbReference>
<comment type="caution">
    <text evidence="8">The sequence shown here is derived from an EMBL/GenBank/DDBJ whole genome shotgun (WGS) entry which is preliminary data.</text>
</comment>
<dbReference type="InterPro" id="IPR039420">
    <property type="entry name" value="WalR-like"/>
</dbReference>
<keyword evidence="1 5" id="KW-0597">Phosphoprotein</keyword>
<dbReference type="SUPFAM" id="SSF52172">
    <property type="entry name" value="CheY-like"/>
    <property type="match status" value="1"/>
</dbReference>
<dbReference type="InterPro" id="IPR001789">
    <property type="entry name" value="Sig_transdc_resp-reg_receiver"/>
</dbReference>
<feature type="domain" description="HTH luxR-type" evidence="6">
    <location>
        <begin position="152"/>
        <end position="217"/>
    </location>
</feature>
<dbReference type="InterPro" id="IPR058245">
    <property type="entry name" value="NreC/VraR/RcsB-like_REC"/>
</dbReference>
<dbReference type="PROSITE" id="PS00622">
    <property type="entry name" value="HTH_LUXR_1"/>
    <property type="match status" value="1"/>
</dbReference>
<dbReference type="RefSeq" id="WP_285489132.1">
    <property type="nucleotide sequence ID" value="NZ_BSTI01000017.1"/>
</dbReference>
<dbReference type="InterPro" id="IPR011006">
    <property type="entry name" value="CheY-like_superfamily"/>
</dbReference>
<protein>
    <submittedName>
        <fullName evidence="8">DNA-binding response regulator</fullName>
    </submittedName>
</protein>
<dbReference type="Pfam" id="PF00196">
    <property type="entry name" value="GerE"/>
    <property type="match status" value="1"/>
</dbReference>
<dbReference type="AlphaFoldDB" id="A0A9W6R931"/>
<dbReference type="GO" id="GO:0003677">
    <property type="term" value="F:DNA binding"/>
    <property type="evidence" value="ECO:0007669"/>
    <property type="project" value="UniProtKB-KW"/>
</dbReference>
<keyword evidence="3 8" id="KW-0238">DNA-binding</keyword>
<evidence type="ECO:0000313" key="8">
    <source>
        <dbReference type="EMBL" id="GLY69670.1"/>
    </source>
</evidence>
<dbReference type="SUPFAM" id="SSF46894">
    <property type="entry name" value="C-terminal effector domain of the bipartite response regulators"/>
    <property type="match status" value="1"/>
</dbReference>
<reference evidence="8" key="1">
    <citation type="submission" date="2023-03" db="EMBL/GenBank/DDBJ databases">
        <title>Amycolatopsis taiwanensis NBRC 103393.</title>
        <authorList>
            <person name="Ichikawa N."/>
            <person name="Sato H."/>
            <person name="Tonouchi N."/>
        </authorList>
    </citation>
    <scope>NUCLEOTIDE SEQUENCE</scope>
    <source>
        <strain evidence="8">NBRC 103393</strain>
    </source>
</reference>
<dbReference type="PANTHER" id="PTHR43214:SF24">
    <property type="entry name" value="TRANSCRIPTIONAL REGULATORY PROTEIN NARL-RELATED"/>
    <property type="match status" value="1"/>
</dbReference>
<evidence type="ECO:0000313" key="9">
    <source>
        <dbReference type="Proteomes" id="UP001165136"/>
    </source>
</evidence>